<dbReference type="InterPro" id="IPR051943">
    <property type="entry name" value="TRAFAC_Dynamin-like_GTPase"/>
</dbReference>
<reference evidence="3 4" key="1">
    <citation type="submission" date="2020-06" db="EMBL/GenBank/DDBJ databases">
        <title>Taxonomy, biology and ecology of Rhodococcus bacteria occurring in California pistachio and other woody hosts as revealed by genome sequence analyses.</title>
        <authorList>
            <person name="Gai Y."/>
            <person name="Riely B."/>
        </authorList>
    </citation>
    <scope>NUCLEOTIDE SEQUENCE [LARGE SCALE GENOMIC DNA]</scope>
    <source>
        <strain evidence="3 4">BP-284</strain>
    </source>
</reference>
<organism evidence="3 4">
    <name type="scientific">Rhodococcoides kroppenstedtii</name>
    <dbReference type="NCBI Taxonomy" id="293050"/>
    <lineage>
        <taxon>Bacteria</taxon>
        <taxon>Bacillati</taxon>
        <taxon>Actinomycetota</taxon>
        <taxon>Actinomycetes</taxon>
        <taxon>Mycobacteriales</taxon>
        <taxon>Nocardiaceae</taxon>
        <taxon>Rhodococcoides</taxon>
    </lineage>
</organism>
<accession>A0ABS7NTL4</accession>
<dbReference type="Pfam" id="PF00350">
    <property type="entry name" value="Dynamin_N"/>
    <property type="match status" value="1"/>
</dbReference>
<dbReference type="Proteomes" id="UP001520140">
    <property type="component" value="Unassembled WGS sequence"/>
</dbReference>
<name>A0ABS7NTL4_9NOCA</name>
<dbReference type="PANTHER" id="PTHR43681">
    <property type="entry name" value="TRANSMEMBRANE GTPASE FZO"/>
    <property type="match status" value="1"/>
</dbReference>
<gene>
    <name evidence="3" type="ORF">HQ605_11055</name>
</gene>
<feature type="compositionally biased region" description="Low complexity" evidence="1">
    <location>
        <begin position="26"/>
        <end position="35"/>
    </location>
</feature>
<dbReference type="InterPro" id="IPR027417">
    <property type="entry name" value="P-loop_NTPase"/>
</dbReference>
<dbReference type="SUPFAM" id="SSF52540">
    <property type="entry name" value="P-loop containing nucleoside triphosphate hydrolases"/>
    <property type="match status" value="1"/>
</dbReference>
<dbReference type="RefSeq" id="WP_082833941.1">
    <property type="nucleotide sequence ID" value="NZ_JABUKE010000012.1"/>
</dbReference>
<dbReference type="InterPro" id="IPR045063">
    <property type="entry name" value="Dynamin_N"/>
</dbReference>
<dbReference type="Gene3D" id="3.40.50.300">
    <property type="entry name" value="P-loop containing nucleotide triphosphate hydrolases"/>
    <property type="match status" value="1"/>
</dbReference>
<evidence type="ECO:0000313" key="4">
    <source>
        <dbReference type="Proteomes" id="UP001520140"/>
    </source>
</evidence>
<sequence>MQNARDRAVQNAPQGAVQNAPQGTVPAATAATPARADAPTTLADLLTRTGEVAAKAGRRDLVDRVAAARERVADPRLRIVVVGPLKQGKSQFVNSLLGLDVCSVGDDETTAVPTMVAHGDERRAELVVAQPGGDPARISIPFEDIHAVTPSDPRAEGRDVLRLEITVSSPLLADGLVIVDTPGVGGHGNPHASATLGLISSADAVLVLSDSSQEFTEPEVAFLRRAVDLCPAVACLITKTDLYPHWRRIVDVDREHLSREGVEVPLLPVSSLLRSHALRLQDTSLDEESGFPALYEFLRGVVRSAAVTTRKAVALDVTSVAEHVALALGSELAALRDPESAAAAVGGLQRARESADEMRRRSSRWQQTLADGIADLASDIDHDLRDRLRHITREAETAVDEGDPGKDWTRIGEWLQAQIADAVGDNFVWAHERSIYLAENVARHFAESGEGQLPAGDIAALAELDGIMDPVTSLSDLESGRMGITSKVLVGMRGSYGGVLMFGLVSTMMGFALLNPVSLGAGVLLGSKAYKDDKEQRVLKRRADAKQAIRKFTDDVAFQVGKESRDRLRAVQRVLRDHFTEVAEQTLRSVDDSLKAAQEAATLQSSERASRTAELERALSDVATLRRIARTLDPTDAPPADGKRGLPA</sequence>
<keyword evidence="4" id="KW-1185">Reference proteome</keyword>
<dbReference type="EMBL" id="JABUKG010000010">
    <property type="protein sequence ID" value="MBY6321364.1"/>
    <property type="molecule type" value="Genomic_DNA"/>
</dbReference>
<evidence type="ECO:0000256" key="1">
    <source>
        <dbReference type="SAM" id="MobiDB-lite"/>
    </source>
</evidence>
<proteinExistence type="predicted"/>
<feature type="domain" description="Dynamin N-terminal" evidence="2">
    <location>
        <begin position="79"/>
        <end position="228"/>
    </location>
</feature>
<dbReference type="PANTHER" id="PTHR43681:SF1">
    <property type="entry name" value="SARCALUMENIN"/>
    <property type="match status" value="1"/>
</dbReference>
<protein>
    <submittedName>
        <fullName evidence="3">Dynamin family protein</fullName>
    </submittedName>
</protein>
<feature type="region of interest" description="Disordered" evidence="1">
    <location>
        <begin position="1"/>
        <end position="35"/>
    </location>
</feature>
<evidence type="ECO:0000259" key="2">
    <source>
        <dbReference type="Pfam" id="PF00350"/>
    </source>
</evidence>
<comment type="caution">
    <text evidence="3">The sequence shown here is derived from an EMBL/GenBank/DDBJ whole genome shotgun (WGS) entry which is preliminary data.</text>
</comment>
<feature type="compositionally biased region" description="Polar residues" evidence="1">
    <location>
        <begin position="11"/>
        <end position="22"/>
    </location>
</feature>
<evidence type="ECO:0000313" key="3">
    <source>
        <dbReference type="EMBL" id="MBY6321364.1"/>
    </source>
</evidence>